<gene>
    <name evidence="1" type="ORF">WH47_05639</name>
</gene>
<evidence type="ECO:0000313" key="2">
    <source>
        <dbReference type="Proteomes" id="UP000053825"/>
    </source>
</evidence>
<organism evidence="1 2">
    <name type="scientific">Habropoda laboriosa</name>
    <dbReference type="NCBI Taxonomy" id="597456"/>
    <lineage>
        <taxon>Eukaryota</taxon>
        <taxon>Metazoa</taxon>
        <taxon>Ecdysozoa</taxon>
        <taxon>Arthropoda</taxon>
        <taxon>Hexapoda</taxon>
        <taxon>Insecta</taxon>
        <taxon>Pterygota</taxon>
        <taxon>Neoptera</taxon>
        <taxon>Endopterygota</taxon>
        <taxon>Hymenoptera</taxon>
        <taxon>Apocrita</taxon>
        <taxon>Aculeata</taxon>
        <taxon>Apoidea</taxon>
        <taxon>Anthophila</taxon>
        <taxon>Apidae</taxon>
        <taxon>Habropoda</taxon>
    </lineage>
</organism>
<name>A0A0L7QQU6_9HYME</name>
<dbReference type="EMBL" id="KQ414786">
    <property type="protein sequence ID" value="KOC60861.1"/>
    <property type="molecule type" value="Genomic_DNA"/>
</dbReference>
<evidence type="ECO:0000313" key="1">
    <source>
        <dbReference type="EMBL" id="KOC60861.1"/>
    </source>
</evidence>
<dbReference type="Proteomes" id="UP000053825">
    <property type="component" value="Unassembled WGS sequence"/>
</dbReference>
<protein>
    <submittedName>
        <fullName evidence="1">Putative malate dehydrogenase 1B</fullName>
    </submittedName>
</protein>
<feature type="non-terminal residue" evidence="1">
    <location>
        <position position="1"/>
    </location>
</feature>
<dbReference type="AlphaFoldDB" id="A0A0L7QQU6"/>
<sequence>FQPWLKEICEFNGWSHDKSPLIWREIGLTGTYINYIGGSFQFWKLLHDYYNISSYLSKEDLDALQADLLLVGKRSVSYNFNIN</sequence>
<reference evidence="1 2" key="1">
    <citation type="submission" date="2015-07" db="EMBL/GenBank/DDBJ databases">
        <title>The genome of Habropoda laboriosa.</title>
        <authorList>
            <person name="Pan H."/>
            <person name="Kapheim K."/>
        </authorList>
    </citation>
    <scope>NUCLEOTIDE SEQUENCE [LARGE SCALE GENOMIC DNA]</scope>
    <source>
        <strain evidence="1">0110345459</strain>
    </source>
</reference>
<keyword evidence="2" id="KW-1185">Reference proteome</keyword>
<proteinExistence type="predicted"/>
<dbReference type="STRING" id="597456.A0A0L7QQU6"/>
<accession>A0A0L7QQU6</accession>